<dbReference type="Gene3D" id="3.40.50.300">
    <property type="entry name" value="P-loop containing nucleotide triphosphate hydrolases"/>
    <property type="match status" value="1"/>
</dbReference>
<dbReference type="SUPFAM" id="SSF52540">
    <property type="entry name" value="P-loop containing nucleoside triphosphate hydrolases"/>
    <property type="match status" value="1"/>
</dbReference>
<organism evidence="2 3">
    <name type="scientific">Acorus calamus</name>
    <name type="common">Sweet flag</name>
    <dbReference type="NCBI Taxonomy" id="4465"/>
    <lineage>
        <taxon>Eukaryota</taxon>
        <taxon>Viridiplantae</taxon>
        <taxon>Streptophyta</taxon>
        <taxon>Embryophyta</taxon>
        <taxon>Tracheophyta</taxon>
        <taxon>Spermatophyta</taxon>
        <taxon>Magnoliopsida</taxon>
        <taxon>Liliopsida</taxon>
        <taxon>Acoraceae</taxon>
        <taxon>Acorus</taxon>
    </lineage>
</organism>
<dbReference type="InterPro" id="IPR002182">
    <property type="entry name" value="NB-ARC"/>
</dbReference>
<dbReference type="PANTHER" id="PTHR36766:SF40">
    <property type="entry name" value="DISEASE RESISTANCE PROTEIN RGA3"/>
    <property type="match status" value="1"/>
</dbReference>
<dbReference type="AlphaFoldDB" id="A0AAV9FEH2"/>
<dbReference type="InterPro" id="IPR027417">
    <property type="entry name" value="P-loop_NTPase"/>
</dbReference>
<dbReference type="PRINTS" id="PR00364">
    <property type="entry name" value="DISEASERSIST"/>
</dbReference>
<dbReference type="GO" id="GO:0043531">
    <property type="term" value="F:ADP binding"/>
    <property type="evidence" value="ECO:0007669"/>
    <property type="project" value="InterPro"/>
</dbReference>
<proteinExistence type="predicted"/>
<sequence length="185" mass="21325">MRLQKKGSTLVGMGGLGKTTLAQLVYADADEIPEEDHFQLKMWIHVSEYFSATKISKEIFDCVAEPHEKPCNIENPNLLHDMLCQKLKRKRFLLVLDDVWDEQERLLGEWQKLKAPLNHGEKGSKVVITTRNSKVADIMQTTKLVRLHGLSFDDSWLLFKGMQGLKRTPEGFQYWKKLARTLLVS</sequence>
<protein>
    <submittedName>
        <fullName evidence="2">Disease resistance protein RGA3</fullName>
    </submittedName>
</protein>
<dbReference type="Pfam" id="PF00931">
    <property type="entry name" value="NB-ARC"/>
    <property type="match status" value="1"/>
</dbReference>
<name>A0AAV9FEH2_ACOCL</name>
<gene>
    <name evidence="2" type="primary">RGA3</name>
    <name evidence="2" type="ORF">QJS10_CPA02g00538</name>
</gene>
<reference evidence="2" key="2">
    <citation type="submission" date="2023-06" db="EMBL/GenBank/DDBJ databases">
        <authorList>
            <person name="Ma L."/>
            <person name="Liu K.-W."/>
            <person name="Li Z."/>
            <person name="Hsiao Y.-Y."/>
            <person name="Qi Y."/>
            <person name="Fu T."/>
            <person name="Tang G."/>
            <person name="Zhang D."/>
            <person name="Sun W.-H."/>
            <person name="Liu D.-K."/>
            <person name="Li Y."/>
            <person name="Chen G.-Z."/>
            <person name="Liu X.-D."/>
            <person name="Liao X.-Y."/>
            <person name="Jiang Y.-T."/>
            <person name="Yu X."/>
            <person name="Hao Y."/>
            <person name="Huang J."/>
            <person name="Zhao X.-W."/>
            <person name="Ke S."/>
            <person name="Chen Y.-Y."/>
            <person name="Wu W.-L."/>
            <person name="Hsu J.-L."/>
            <person name="Lin Y.-F."/>
            <person name="Huang M.-D."/>
            <person name="Li C.-Y."/>
            <person name="Huang L."/>
            <person name="Wang Z.-W."/>
            <person name="Zhao X."/>
            <person name="Zhong W.-Y."/>
            <person name="Peng D.-H."/>
            <person name="Ahmad S."/>
            <person name="Lan S."/>
            <person name="Zhang J.-S."/>
            <person name="Tsai W.-C."/>
            <person name="Van De Peer Y."/>
            <person name="Liu Z.-J."/>
        </authorList>
    </citation>
    <scope>NUCLEOTIDE SEQUENCE</scope>
    <source>
        <strain evidence="2">CP</strain>
        <tissue evidence="2">Leaves</tissue>
    </source>
</reference>
<dbReference type="PANTHER" id="PTHR36766">
    <property type="entry name" value="PLANT BROAD-SPECTRUM MILDEW RESISTANCE PROTEIN RPW8"/>
    <property type="match status" value="1"/>
</dbReference>
<feature type="domain" description="NB-ARC" evidence="1">
    <location>
        <begin position="9"/>
        <end position="161"/>
    </location>
</feature>
<evidence type="ECO:0000313" key="2">
    <source>
        <dbReference type="EMBL" id="KAK1322793.1"/>
    </source>
</evidence>
<dbReference type="Proteomes" id="UP001180020">
    <property type="component" value="Unassembled WGS sequence"/>
</dbReference>
<evidence type="ECO:0000259" key="1">
    <source>
        <dbReference type="Pfam" id="PF00931"/>
    </source>
</evidence>
<dbReference type="EMBL" id="JAUJYO010000002">
    <property type="protein sequence ID" value="KAK1322793.1"/>
    <property type="molecule type" value="Genomic_DNA"/>
</dbReference>
<reference evidence="2" key="1">
    <citation type="journal article" date="2023" name="Nat. Commun.">
        <title>Diploid and tetraploid genomes of Acorus and the evolution of monocots.</title>
        <authorList>
            <person name="Ma L."/>
            <person name="Liu K.W."/>
            <person name="Li Z."/>
            <person name="Hsiao Y.Y."/>
            <person name="Qi Y."/>
            <person name="Fu T."/>
            <person name="Tang G.D."/>
            <person name="Zhang D."/>
            <person name="Sun W.H."/>
            <person name="Liu D.K."/>
            <person name="Li Y."/>
            <person name="Chen G.Z."/>
            <person name="Liu X.D."/>
            <person name="Liao X.Y."/>
            <person name="Jiang Y.T."/>
            <person name="Yu X."/>
            <person name="Hao Y."/>
            <person name="Huang J."/>
            <person name="Zhao X.W."/>
            <person name="Ke S."/>
            <person name="Chen Y.Y."/>
            <person name="Wu W.L."/>
            <person name="Hsu J.L."/>
            <person name="Lin Y.F."/>
            <person name="Huang M.D."/>
            <person name="Li C.Y."/>
            <person name="Huang L."/>
            <person name="Wang Z.W."/>
            <person name="Zhao X."/>
            <person name="Zhong W.Y."/>
            <person name="Peng D.H."/>
            <person name="Ahmad S."/>
            <person name="Lan S."/>
            <person name="Zhang J.S."/>
            <person name="Tsai W.C."/>
            <person name="Van de Peer Y."/>
            <person name="Liu Z.J."/>
        </authorList>
    </citation>
    <scope>NUCLEOTIDE SEQUENCE</scope>
    <source>
        <strain evidence="2">CP</strain>
    </source>
</reference>
<keyword evidence="3" id="KW-1185">Reference proteome</keyword>
<accession>A0AAV9FEH2</accession>
<evidence type="ECO:0000313" key="3">
    <source>
        <dbReference type="Proteomes" id="UP001180020"/>
    </source>
</evidence>
<comment type="caution">
    <text evidence="2">The sequence shown here is derived from an EMBL/GenBank/DDBJ whole genome shotgun (WGS) entry which is preliminary data.</text>
</comment>